<organism evidence="11 12">
    <name type="scientific">Proteobacteria bacterium 228</name>
    <dbReference type="NCBI Taxonomy" id="2083153"/>
    <lineage>
        <taxon>Bacteria</taxon>
        <taxon>Pseudomonadati</taxon>
        <taxon>Pseudomonadota</taxon>
    </lineage>
</organism>
<keyword evidence="3" id="KW-1003">Cell membrane</keyword>
<protein>
    <recommendedName>
        <fullName evidence="9">TRAP transporter small permease protein</fullName>
    </recommendedName>
</protein>
<dbReference type="OrthoDB" id="9795655at2"/>
<feature type="transmembrane region" description="Helical" evidence="9">
    <location>
        <begin position="96"/>
        <end position="117"/>
    </location>
</feature>
<evidence type="ECO:0000256" key="1">
    <source>
        <dbReference type="ARBA" id="ARBA00004429"/>
    </source>
</evidence>
<dbReference type="GO" id="GO:0005886">
    <property type="term" value="C:plasma membrane"/>
    <property type="evidence" value="ECO:0007669"/>
    <property type="project" value="UniProtKB-SubCell"/>
</dbReference>
<dbReference type="InterPro" id="IPR007387">
    <property type="entry name" value="TRAP_DctQ"/>
</dbReference>
<feature type="domain" description="Tripartite ATP-independent periplasmic transporters DctQ component" evidence="10">
    <location>
        <begin position="55"/>
        <end position="166"/>
    </location>
</feature>
<comment type="caution">
    <text evidence="11">The sequence shown here is derived from an EMBL/GenBank/DDBJ whole genome shotgun (WGS) entry which is preliminary data.</text>
</comment>
<dbReference type="PANTHER" id="PTHR35011">
    <property type="entry name" value="2,3-DIKETO-L-GULONATE TRAP TRANSPORTER SMALL PERMEASE PROTEIN YIAM"/>
    <property type="match status" value="1"/>
</dbReference>
<dbReference type="InterPro" id="IPR055348">
    <property type="entry name" value="DctQ"/>
</dbReference>
<keyword evidence="6 9" id="KW-1133">Transmembrane helix</keyword>
<comment type="similarity">
    <text evidence="8 9">Belongs to the TRAP transporter small permease family.</text>
</comment>
<reference evidence="11 12" key="1">
    <citation type="submission" date="2018-02" db="EMBL/GenBank/DDBJ databases">
        <title>novel marine gammaproteobacteria from coastal saline agro ecosystem.</title>
        <authorList>
            <person name="Krishnan R."/>
            <person name="Ramesh Kumar N."/>
        </authorList>
    </citation>
    <scope>NUCLEOTIDE SEQUENCE [LARGE SCALE GENOMIC DNA]</scope>
    <source>
        <strain evidence="11 12">228</strain>
    </source>
</reference>
<keyword evidence="4 9" id="KW-0997">Cell inner membrane</keyword>
<comment type="caution">
    <text evidence="9">Lacks conserved residue(s) required for the propagation of feature annotation.</text>
</comment>
<evidence type="ECO:0000256" key="9">
    <source>
        <dbReference type="RuleBase" id="RU369079"/>
    </source>
</evidence>
<keyword evidence="5 9" id="KW-0812">Transmembrane</keyword>
<evidence type="ECO:0000256" key="2">
    <source>
        <dbReference type="ARBA" id="ARBA00022448"/>
    </source>
</evidence>
<name>A0A2S5KVM8_9PROT</name>
<feature type="transmembrane region" description="Helical" evidence="9">
    <location>
        <begin position="141"/>
        <end position="160"/>
    </location>
</feature>
<gene>
    <name evidence="11" type="ORF">C4K68_03390</name>
</gene>
<evidence type="ECO:0000313" key="12">
    <source>
        <dbReference type="Proteomes" id="UP000238196"/>
    </source>
</evidence>
<keyword evidence="2 9" id="KW-0813">Transport</keyword>
<proteinExistence type="inferred from homology"/>
<dbReference type="Pfam" id="PF04290">
    <property type="entry name" value="DctQ"/>
    <property type="match status" value="1"/>
</dbReference>
<sequence>MASGEWVGKVSSWLVIGVALLVLTTVLLNALGINEVARWQDKVLLLGDAITINSVTEMQWHLFGLLTLLGGTYALHHDTHVRVDLVYHGLSQRNRAIIDVLGHLIFLLPFCVLIAWLSRHFVEMSFVSHEQSNYGGLTDRWIIKAALPLGLLFLAVNALGQVLENIAFLLDPTQFPDRLEKAHAG</sequence>
<comment type="function">
    <text evidence="9">Part of the tripartite ATP-independent periplasmic (TRAP) transport system.</text>
</comment>
<evidence type="ECO:0000256" key="8">
    <source>
        <dbReference type="ARBA" id="ARBA00038436"/>
    </source>
</evidence>
<evidence type="ECO:0000256" key="6">
    <source>
        <dbReference type="ARBA" id="ARBA00022989"/>
    </source>
</evidence>
<evidence type="ECO:0000259" key="10">
    <source>
        <dbReference type="Pfam" id="PF04290"/>
    </source>
</evidence>
<dbReference type="EMBL" id="PRLP01000009">
    <property type="protein sequence ID" value="PPC78911.1"/>
    <property type="molecule type" value="Genomic_DNA"/>
</dbReference>
<dbReference type="PANTHER" id="PTHR35011:SF4">
    <property type="entry name" value="SLL1102 PROTEIN"/>
    <property type="match status" value="1"/>
</dbReference>
<evidence type="ECO:0000256" key="4">
    <source>
        <dbReference type="ARBA" id="ARBA00022519"/>
    </source>
</evidence>
<feature type="transmembrane region" description="Helical" evidence="9">
    <location>
        <begin position="12"/>
        <end position="33"/>
    </location>
</feature>
<evidence type="ECO:0000256" key="7">
    <source>
        <dbReference type="ARBA" id="ARBA00023136"/>
    </source>
</evidence>
<evidence type="ECO:0000313" key="11">
    <source>
        <dbReference type="EMBL" id="PPC78911.1"/>
    </source>
</evidence>
<accession>A0A2S5KVM8</accession>
<dbReference type="Proteomes" id="UP000238196">
    <property type="component" value="Unassembled WGS sequence"/>
</dbReference>
<comment type="subcellular location">
    <subcellularLocation>
        <location evidence="1 9">Cell inner membrane</location>
        <topology evidence="1 9">Multi-pass membrane protein</topology>
    </subcellularLocation>
</comment>
<evidence type="ECO:0000256" key="5">
    <source>
        <dbReference type="ARBA" id="ARBA00022692"/>
    </source>
</evidence>
<comment type="subunit">
    <text evidence="9">The complex comprises the extracytoplasmic solute receptor protein and the two transmembrane proteins.</text>
</comment>
<dbReference type="GO" id="GO:0022857">
    <property type="term" value="F:transmembrane transporter activity"/>
    <property type="evidence" value="ECO:0007669"/>
    <property type="project" value="UniProtKB-UniRule"/>
</dbReference>
<evidence type="ECO:0000256" key="3">
    <source>
        <dbReference type="ARBA" id="ARBA00022475"/>
    </source>
</evidence>
<dbReference type="AlphaFoldDB" id="A0A2S5KVM8"/>
<keyword evidence="7 9" id="KW-0472">Membrane</keyword>